<dbReference type="Pfam" id="PF20426">
    <property type="entry name" value="NBCH_WD40"/>
    <property type="match status" value="1"/>
</dbReference>
<dbReference type="InterPro" id="IPR011993">
    <property type="entry name" value="PH-like_dom_sf"/>
</dbReference>
<dbReference type="InterPro" id="IPR023362">
    <property type="entry name" value="PH-BEACH_dom"/>
</dbReference>
<feature type="domain" description="BEACH-type PH" evidence="18">
    <location>
        <begin position="2683"/>
        <end position="2792"/>
    </location>
</feature>
<dbReference type="SUPFAM" id="SSF50729">
    <property type="entry name" value="PH domain-like"/>
    <property type="match status" value="1"/>
</dbReference>
<dbReference type="Gene3D" id="1.10.1540.10">
    <property type="entry name" value="BEACH domain"/>
    <property type="match status" value="1"/>
</dbReference>
<dbReference type="Pfam" id="PF01112">
    <property type="entry name" value="Asparaginase_2"/>
    <property type="match status" value="2"/>
</dbReference>
<dbReference type="SUPFAM" id="SSF81837">
    <property type="entry name" value="BEACH domain"/>
    <property type="match status" value="1"/>
</dbReference>
<comment type="subcellular location">
    <subcellularLocation>
        <location evidence="1">Membrane</location>
        <topology evidence="1">Multi-pass membrane protein</topology>
    </subcellularLocation>
</comment>
<evidence type="ECO:0000256" key="3">
    <source>
        <dbReference type="ARBA" id="ARBA00022574"/>
    </source>
</evidence>
<dbReference type="PROSITE" id="PS50294">
    <property type="entry name" value="WD_REPEATS_REGION"/>
    <property type="match status" value="1"/>
</dbReference>
<reference evidence="19 20" key="1">
    <citation type="journal article" date="2014" name="Genome Biol. Evol.">
        <title>The secreted proteins of Achlya hypogyna and Thraustotheca clavata identify the ancestral oomycete secretome and reveal gene acquisitions by horizontal gene transfer.</title>
        <authorList>
            <person name="Misner I."/>
            <person name="Blouin N."/>
            <person name="Leonard G."/>
            <person name="Richards T.A."/>
            <person name="Lane C.E."/>
        </authorList>
    </citation>
    <scope>NUCLEOTIDE SEQUENCE [LARGE SCALE GENOMIC DNA]</scope>
    <source>
        <strain evidence="19 20">ATCC 34112</strain>
    </source>
</reference>
<dbReference type="CDD" id="cd04514">
    <property type="entry name" value="Taspase1_like"/>
    <property type="match status" value="1"/>
</dbReference>
<feature type="region of interest" description="Disordered" evidence="14">
    <location>
        <begin position="4011"/>
        <end position="4057"/>
    </location>
</feature>
<feature type="transmembrane region" description="Helical" evidence="15">
    <location>
        <begin position="3564"/>
        <end position="3588"/>
    </location>
</feature>
<dbReference type="InterPro" id="IPR018490">
    <property type="entry name" value="cNMP-bd_dom_sf"/>
</dbReference>
<evidence type="ECO:0000256" key="11">
    <source>
        <dbReference type="PIRSR" id="PIRSR600246-3"/>
    </source>
</evidence>
<dbReference type="Pfam" id="PF02138">
    <property type="entry name" value="Beach"/>
    <property type="match status" value="1"/>
</dbReference>
<dbReference type="InterPro" id="IPR036322">
    <property type="entry name" value="WD40_repeat_dom_sf"/>
</dbReference>
<dbReference type="InterPro" id="IPR013320">
    <property type="entry name" value="ConA-like_dom_sf"/>
</dbReference>
<feature type="domain" description="BEACH" evidence="17">
    <location>
        <begin position="2805"/>
        <end position="3102"/>
    </location>
</feature>
<keyword evidence="4 15" id="KW-0812">Transmembrane</keyword>
<feature type="coiled-coil region" evidence="13">
    <location>
        <begin position="240"/>
        <end position="281"/>
    </location>
</feature>
<dbReference type="GO" id="GO:0019901">
    <property type="term" value="F:protein kinase binding"/>
    <property type="evidence" value="ECO:0007669"/>
    <property type="project" value="TreeGrafter"/>
</dbReference>
<dbReference type="STRING" id="74557.A0A1W0A0K1"/>
<dbReference type="PANTHER" id="PTHR13743">
    <property type="entry name" value="BEIGE/BEACH-RELATED"/>
    <property type="match status" value="1"/>
</dbReference>
<evidence type="ECO:0000313" key="20">
    <source>
        <dbReference type="Proteomes" id="UP000243217"/>
    </source>
</evidence>
<dbReference type="InterPro" id="IPR000595">
    <property type="entry name" value="cNMP-bd_dom"/>
</dbReference>
<keyword evidence="6 15" id="KW-1133">Transmembrane helix</keyword>
<dbReference type="GO" id="GO:0008104">
    <property type="term" value="P:intracellular protein localization"/>
    <property type="evidence" value="ECO:0007669"/>
    <property type="project" value="TreeGrafter"/>
</dbReference>
<dbReference type="InterPro" id="IPR005821">
    <property type="entry name" value="Ion_trans_dom"/>
</dbReference>
<dbReference type="InterPro" id="IPR003938">
    <property type="entry name" value="K_chnl_volt-dep_EAG/ELK/ERG"/>
</dbReference>
<dbReference type="InterPro" id="IPR031570">
    <property type="entry name" value="NBEA/BDCP_DUF4704"/>
</dbReference>
<keyword evidence="2" id="KW-0813">Transport</keyword>
<dbReference type="GO" id="GO:0004298">
    <property type="term" value="F:threonine-type endopeptidase activity"/>
    <property type="evidence" value="ECO:0007669"/>
    <property type="project" value="InterPro"/>
</dbReference>
<dbReference type="PROSITE" id="PS50082">
    <property type="entry name" value="WD_REPEATS_2"/>
    <property type="match status" value="2"/>
</dbReference>
<dbReference type="PROSITE" id="PS50042">
    <property type="entry name" value="CNMP_BINDING_3"/>
    <property type="match status" value="1"/>
</dbReference>
<evidence type="ECO:0000256" key="13">
    <source>
        <dbReference type="SAM" id="Coils"/>
    </source>
</evidence>
<keyword evidence="20" id="KW-1185">Reference proteome</keyword>
<dbReference type="InterPro" id="IPR015943">
    <property type="entry name" value="WD40/YVTN_repeat-like_dom_sf"/>
</dbReference>
<feature type="compositionally biased region" description="Low complexity" evidence="14">
    <location>
        <begin position="4048"/>
        <end position="4057"/>
    </location>
</feature>
<evidence type="ECO:0000313" key="19">
    <source>
        <dbReference type="EMBL" id="OQS03787.1"/>
    </source>
</evidence>
<keyword evidence="3 12" id="KW-0853">WD repeat</keyword>
<dbReference type="InterPro" id="IPR001680">
    <property type="entry name" value="WD40_rpt"/>
</dbReference>
<evidence type="ECO:0000256" key="12">
    <source>
        <dbReference type="PROSITE-ProRule" id="PRU00221"/>
    </source>
</evidence>
<evidence type="ECO:0000256" key="9">
    <source>
        <dbReference type="ARBA" id="ARBA00023303"/>
    </source>
</evidence>
<feature type="region of interest" description="Disordered" evidence="14">
    <location>
        <begin position="388"/>
        <end position="407"/>
    </location>
</feature>
<feature type="domain" description="Cyclic nucleotide-binding" evidence="16">
    <location>
        <begin position="3863"/>
        <end position="3960"/>
    </location>
</feature>
<keyword evidence="9" id="KW-0407">Ion channel</keyword>
<evidence type="ECO:0000256" key="1">
    <source>
        <dbReference type="ARBA" id="ARBA00004141"/>
    </source>
</evidence>
<feature type="transmembrane region" description="Helical" evidence="15">
    <location>
        <begin position="3676"/>
        <end position="3697"/>
    </location>
</feature>
<evidence type="ECO:0000256" key="14">
    <source>
        <dbReference type="SAM" id="MobiDB-lite"/>
    </source>
</evidence>
<dbReference type="SUPFAM" id="SSF51206">
    <property type="entry name" value="cAMP-binding domain-like"/>
    <property type="match status" value="1"/>
</dbReference>
<dbReference type="PANTHER" id="PTHR13743:SF112">
    <property type="entry name" value="BEACH DOMAIN-CONTAINING PROTEIN"/>
    <property type="match status" value="1"/>
</dbReference>
<dbReference type="Gene3D" id="2.30.29.30">
    <property type="entry name" value="Pleckstrin-homology domain (PH domain)/Phosphotyrosine-binding domain (PTB)"/>
    <property type="match status" value="1"/>
</dbReference>
<dbReference type="SMART" id="SM00320">
    <property type="entry name" value="WD40"/>
    <property type="match status" value="4"/>
</dbReference>
<protein>
    <recommendedName>
        <fullName evidence="21">BEACH domain-containing protein</fullName>
    </recommendedName>
</protein>
<evidence type="ECO:0000256" key="2">
    <source>
        <dbReference type="ARBA" id="ARBA00022448"/>
    </source>
</evidence>
<evidence type="ECO:0000256" key="8">
    <source>
        <dbReference type="ARBA" id="ARBA00023136"/>
    </source>
</evidence>
<dbReference type="SMART" id="SM01026">
    <property type="entry name" value="Beach"/>
    <property type="match status" value="1"/>
</dbReference>
<dbReference type="PRINTS" id="PR01463">
    <property type="entry name" value="EAGCHANLFMLY"/>
</dbReference>
<dbReference type="InterPro" id="IPR029055">
    <property type="entry name" value="Ntn_hydrolases_N"/>
</dbReference>
<dbReference type="InterPro" id="IPR036372">
    <property type="entry name" value="BEACH_dom_sf"/>
</dbReference>
<dbReference type="Pfam" id="PF00520">
    <property type="entry name" value="Ion_trans"/>
    <property type="match status" value="1"/>
</dbReference>
<evidence type="ECO:0000256" key="6">
    <source>
        <dbReference type="ARBA" id="ARBA00022989"/>
    </source>
</evidence>
<dbReference type="GO" id="GO:0016020">
    <property type="term" value="C:membrane"/>
    <property type="evidence" value="ECO:0007669"/>
    <property type="project" value="UniProtKB-SubCell"/>
</dbReference>
<dbReference type="Pfam" id="PF14844">
    <property type="entry name" value="PH_BEACH"/>
    <property type="match status" value="1"/>
</dbReference>
<dbReference type="InterPro" id="IPR037464">
    <property type="entry name" value="Taspase1"/>
</dbReference>
<organism evidence="19 20">
    <name type="scientific">Thraustotheca clavata</name>
    <dbReference type="NCBI Taxonomy" id="74557"/>
    <lineage>
        <taxon>Eukaryota</taxon>
        <taxon>Sar</taxon>
        <taxon>Stramenopiles</taxon>
        <taxon>Oomycota</taxon>
        <taxon>Saprolegniomycetes</taxon>
        <taxon>Saprolegniales</taxon>
        <taxon>Achlyaceae</taxon>
        <taxon>Thraustotheca</taxon>
    </lineage>
</organism>
<dbReference type="InterPro" id="IPR014710">
    <property type="entry name" value="RmlC-like_jellyroll"/>
</dbReference>
<dbReference type="InterPro" id="IPR046851">
    <property type="entry name" value="NBCH_WD40"/>
</dbReference>
<dbReference type="CDD" id="cd00038">
    <property type="entry name" value="CAP_ED"/>
    <property type="match status" value="1"/>
</dbReference>
<dbReference type="SUPFAM" id="SSF49899">
    <property type="entry name" value="Concanavalin A-like lectins/glucanases"/>
    <property type="match status" value="1"/>
</dbReference>
<evidence type="ECO:0000259" key="16">
    <source>
        <dbReference type="PROSITE" id="PS50042"/>
    </source>
</evidence>
<dbReference type="Gene3D" id="1.10.287.630">
    <property type="entry name" value="Helix hairpin bin"/>
    <property type="match status" value="1"/>
</dbReference>
<dbReference type="Gene3D" id="2.130.10.10">
    <property type="entry name" value="YVTN repeat-like/Quinoprotein amine dehydrogenase"/>
    <property type="match status" value="1"/>
</dbReference>
<dbReference type="PROSITE" id="PS50197">
    <property type="entry name" value="BEACH"/>
    <property type="match status" value="1"/>
</dbReference>
<dbReference type="InterPro" id="IPR000246">
    <property type="entry name" value="Peptidase_T2"/>
</dbReference>
<dbReference type="Gene3D" id="2.60.120.10">
    <property type="entry name" value="Jelly Rolls"/>
    <property type="match status" value="1"/>
</dbReference>
<evidence type="ECO:0000256" key="10">
    <source>
        <dbReference type="PIRSR" id="PIRSR600246-1"/>
    </source>
</evidence>
<dbReference type="InterPro" id="IPR000409">
    <property type="entry name" value="BEACH_dom"/>
</dbReference>
<dbReference type="SUPFAM" id="SSF56235">
    <property type="entry name" value="N-terminal nucleophile aminohydrolases (Ntn hydrolases)"/>
    <property type="match status" value="1"/>
</dbReference>
<dbReference type="Pfam" id="PF15787">
    <property type="entry name" value="DUF4704"/>
    <property type="match status" value="1"/>
</dbReference>
<feature type="compositionally biased region" description="Polar residues" evidence="14">
    <location>
        <begin position="4011"/>
        <end position="4047"/>
    </location>
</feature>
<evidence type="ECO:0008006" key="21">
    <source>
        <dbReference type="Google" id="ProtNLM"/>
    </source>
</evidence>
<keyword evidence="7" id="KW-0406">Ion transport</keyword>
<feature type="active site" description="Nucleophile" evidence="10">
    <location>
        <position position="4279"/>
    </location>
</feature>
<dbReference type="InterPro" id="IPR050865">
    <property type="entry name" value="BEACH_Domain"/>
</dbReference>
<feature type="repeat" description="WD" evidence="12">
    <location>
        <begin position="3284"/>
        <end position="3325"/>
    </location>
</feature>
<dbReference type="CDD" id="cd06071">
    <property type="entry name" value="Beach"/>
    <property type="match status" value="1"/>
</dbReference>
<dbReference type="OrthoDB" id="26681at2759"/>
<feature type="coiled-coil region" evidence="13">
    <location>
        <begin position="87"/>
        <end position="132"/>
    </location>
</feature>
<proteinExistence type="predicted"/>
<evidence type="ECO:0000256" key="7">
    <source>
        <dbReference type="ARBA" id="ARBA00023065"/>
    </source>
</evidence>
<evidence type="ECO:0000256" key="5">
    <source>
        <dbReference type="ARBA" id="ARBA00022737"/>
    </source>
</evidence>
<comment type="caution">
    <text evidence="19">The sequence shown here is derived from an EMBL/GenBank/DDBJ whole genome shotgun (WGS) entry which is preliminary data.</text>
</comment>
<dbReference type="Proteomes" id="UP000243217">
    <property type="component" value="Unassembled WGS sequence"/>
</dbReference>
<feature type="site" description="Cleavage; by autolysis" evidence="11">
    <location>
        <begin position="4278"/>
        <end position="4279"/>
    </location>
</feature>
<feature type="transmembrane region" description="Helical" evidence="15">
    <location>
        <begin position="3608"/>
        <end position="3633"/>
    </location>
</feature>
<sequence>MVVTATLFNAKEYDATKKFVAHLKHQRCIENDTGKVNKPPPSPFVIVKHEISREFSDALVELVGIIRTSGLRPGRENTLVEYVDGVRKNYNDGLNALTDEYEKDKEKWQEKVDELEQQILDLNGQIESMKNGHASDMEVLQQRLETTQFEELEQLTKLYDDKVVEIQSLCNAKIKQTQEEYEEQLCEMRAKTKEWKISFEAKVKDAVTVKIDTLKIQSESQLQAVISQLDKETQTITNALQVSRQQVQSLQHQLSVAQAEITKLDAKVSIQNEQIEQHKQKLAHEAANGEQHKNMYETLLQTYQQYQSQTVEEKARLIQHHAFQQELYEQQLQQSKQEELDRLHERVKQAISMKSAIIDRLDMQLNEAVNRAQVAEATLDQINSDIQSCSSRTHPTEAFPISSSSLMSPSPMKRLALNENEREADDEEVKYVDIQVDLVADVSVSEFKVEIASETNDFLNDLHTSTLCQEDRGTEFVSIWKRYEHLVLFSVDLRARDEVCCFLSAIEELQQSYKDHTKISAGDWPLKALEIVAEELYYVVTQRFYKFVALPLRILSRAVRWKRNQAVLLKIPIPDSESASMFSFLLQPLASFVHKWLIQPALTHNDIELVADIIQYWSRLLEICFVGSSSHWKEWSDVGISTPDIFLNNPSSNTNLPDKVPQSAEFACYTAMDHIHHEWIDYFFDSKKATPVGLITLMHHAIPQLQRYRLECIASILTVLQSTRAYDTANLQAVSMWIPLQLDLLSLLGSIICVNRKTILQNEDLVSPLFDLIFLDAKNFGSVHLMTQQTIFACMVLRVALEVCEAQGNWHEFTEKFSLITSTIRWIQDTSFKLASSYSEQSNSLFNTPKIWALTRYPIVFGNPNNASSKRIICYTCQHHRHRWCATGFAVQCFTFTKISPTHQIFHQANLCIKAIFDTLYLAYSCPALKYFEAKDMINMMPIPICTFLEHMVLAIVDIIRATRKYESPSGITIELHAMCFIRHIFQLQPHSIIVPAGLQQANAWKFLWHHHSLFMHLGDHFSKAMTTILGDIRLATAEIAVRDPLTPLPRFSLVLNHALVASVFLLIVHALPEKTSYFELAISELNENWQDPWFATTMFNILDDLLLTEEALFKNYLLANFSKIVIALQIDHTVSAASNIARFSALRFIHNFFVLTCKQEDACAVQVLQQDFLVACFRDRSASFLPWLFEMLYEESYVAMVLNVLQSLLYGAIELMFDPEAVYGPYSSGRFDFLHSHLVQMFVQSLSELISESSSYVGPTVCCMLDIIHGILASTQYIGEVQVLLRNCSIFIHLSNLMHSRHYVGTSEHCVVVRKVGYILTLLMAHNRESKAEFRSLMGSSLDDHERIAYEPLVHICLTAESSPSWATLAMLWSMMVDNDETSLRIYNPDTIPVVLALFKHCAFEVQDKFLKNFLRLFLDSSKYAHLNRSMCCYVQPATVDQIMDLLETGCDSPLLMQVMVEIGQHSIGVKQLKRYFRLLQRPAMAKLSSLLVMSLYQMIRPRAIEPNRFFFFDGDQSGLEVSNSFTFPTRGFTFHTWIYLEDELSSDKHTLFCICDAEQRIYHCYVQSGIVCYVTPNDLAPFCTNVQLMRHRWYSFSFVHSSGSFRTPSEAILCINGDICWRSEAQPISFASNSVESCYIGCSVQDDGVSLGNMGRMRMGSIYFLKKALSAKNLHQLFRRGPNMILDPKDSFSDYIVWSYSPSVWEGQYFHDSSLNFQEIMPLLLAARRLEGTYHIYTRYLVDVLDCIGGVAVVFPLLAQFDSETSQDLASNVLKLLGAVLHEHEANQRFMQENNGVVVMGYLLSRMAPRHMSYSVLETMRSLLINPWAHPHFQSLIIKHWVGDFNLWVFTPLNVQLHVVSILRFLIEQTDLPWQEHITVRKLLDDLRLYYWFTPPMDIWSNENGAEPLLSPSNFEKGKFNQRDWIHPETKASVASHLSAAECQQVRFAIIDLIEVLIKAKPQIEPCDVTALIGFLGFSGDDTQKSDILNLILQLLTSTGKSERLHLVALFEKEMRKLVNTPESNLDPHYRITPCSAFGAPITAMDIFFTLVLRRMHLSGEVKLTAFAIVSQCLGLQAAAAQIEQEKNRPHSVSLPATVLAKSLMFKPPRLSSSHTDVRFESHLRRISSYSFSDSLQKSESMQFDAPEPEDHLAHIYLLCSLECISNESYDDFVSMSFEMLRVDKCSAIVPAMLSIMLAASLPHCINLVQVLFESDIEILRIVFKHPLQRFWILLLKRCQGQGHQLVVLNLLVEWVVYSISTATKGWTSFQEYLALMGTILDLSTELRSKFIALVLRRLQQYHVEQPFRFSTKSSKWQYVSTNPSDSMCQQWLIFHSNVWHVIFLVEYELFDLVEVSHVVAELWALLHRMEMLYWMSFPVEIELSSWLPQKGGIVRTLLGLLYPHSPTLLKEYLSNEQFPHSRQDIVRYILRLLSALVEASRSKSSSLSDVTMDLLRRYRAVLRLRYLDVQSSRSPKEITPDNVLEQLRTELGLPLVCWDDWYDIVPLQHQSEANDLWRHDMSCEYKKAVSKCTMDVVRLELLSKLCNSHRFASKIMDVALFNAMQWERSVWKFTSDVYEKQRMNASHTWLRILRSLTNERGAWGQELPQESCMIQWKLDSSENGRHERCKLKRFYSVPETSFPSVLMISQNEAQVSLTTELLQAKALAAYNEDFYEKLKQQEERDILASEDVKIESSDPNKSIATFDCDWIAKTKSIECQLHLYTNCFLLIMEPKKKQKKFMLQELTQLEYRQYQFRPWALEFFFKNGMSIFLNLREKNACTLLQQTIRYMQPSNLQSSLGRTPRARFEHSSATQMWIERKMSNFDYLMHLNFIAGRTYNDLAQYPIFPWVLADYTSDTLNLTNPSTFRDLSRPIGAQNDASMSFFQERYKVLEMEYLRFNSSPMMADDMPHLPPFHYGTHYSCSAFVIGVGKVDHADRLFHSIDASYRSCTSNPSDVRELIPEFFYLPEFLVNVNQFPFGNKQNGEVVDNVILPPWAQGSQHNFIHLHRLALESDYVSSQLHRWIDLIFGFKQRPPLFGGTSHAVDACNVYFHLTYNGAVDLDKLQQTDPALYATTLRQIDCFGQTPPQLLFKPHPARMPSTDQIFSMTQTTNWVGYPRLVASKAKRPIICLTIDEDGCCAIDTNRWLSIHKWKGLPPDREPPFTISAIPTTMHAIGVPFATRAVTTYAESAVALSNYVFLVRSKHVFSCGHWDHSIKVTPIDGGQVQSVRQHHDVVTCLAISDDNSVLVSGSYDNTLMIWPLFWKDKTCVMPSTPNFVIYGHDDGVTSIAVSTDYDLVLSASRDGTIIVHTLSNGRYIRTIRPAPDQAIARLSYVGLSKYGSIIIYCDTKSTLYRFSINGELLATAIVDQKVQSIVLTSDGESILAGGRGQYISIYRLHDLSLQRDFDGSDESRNIRSFQSAIRSMCLSSDEMHLLVGLGNGEVCIYTPNAHKSMNVPHTSPHISAVKRAKTMRFPSHIFTKPASDSVHTAVKTQMTDKDFHKSTGAITVPARLCGVEPIHPHSTFMRNWDILSIALLLFTAIVTPFETAFLSPSVDALFVINIFVDCCFVMDMLIRFFLAYFDSHTNMWITDARLIIKHYLRGWFIVDFLSIIPFDVFGLVLTSPILSQMRFMRIMRLFRLMKIVRVVRDASIFQYWEVKMSVSYGTLGLAKFCFTVFMIAHWIACVFRVITDIEYASDVNGNRYNWLTDHHVGPDALIDTKASVQYVAALYWSVMTLTTIGYGDLVPSTPGERGLAIICMLLGGGTYAYVVGGVCQILSAMDASTSEFHQTIDTLNEYCQYNQLPMDLSSRLREFFFTSRSLLRETKNRNLLLAMSPGLRGEVALYNNQWISKIDFFNCSDDLERSQFITALAMVLRPECFPPSEYAIREGEYNTKMYLVERGFATRGRVMVGAGSFFGEDIILKHQQRKVAVRAFTYLHTQVLTKFDLDDILTSGLYPEIYRNIRCKIFKTAFRNNLVKISQNDTTIKRMSTLRKLSFVNDPSMSQGLSRNQSLSMSNGLSRNQMSQGPSFEQLEPQNSTKTLPTIPTTPETLNRIDKLTIIADRLDTFLNRVIALEKVVLQDGTRPASKDNNTIIRPHDPTCSYPNLLLMWAIGVHIGAGKHAMDSVSIAKGNECMEEVLLAAGALLAAGMPATTAAQRAVQVLEDAPCTNAGSNGPSINLTSSGRVETDASIMDGNTRGIGCCGAVHGVKNPIALAGAILEQNSNGPVVFVGAGATTRARELAIPLVDYNETPVDARARERYEKCLLDTVGVVCMDVQGHFAAAVSSAGIARRPEGRVGHAGCPRMGCIAGSSYSWSSTGRGEDLIRSSLLQQIEFITRSSRPSTCADIGDVITSAFDFGQEMNGNVPVEGGVIGLSKACKRKRLTDLDENLIFAAACTTHSMAIGIYSSFDEKPKMQMLKNPQHKKVKLCYCLIKYTVLLIILY</sequence>
<dbReference type="GO" id="GO:0005829">
    <property type="term" value="C:cytosol"/>
    <property type="evidence" value="ECO:0007669"/>
    <property type="project" value="TreeGrafter"/>
</dbReference>
<dbReference type="SUPFAM" id="SSF50978">
    <property type="entry name" value="WD40 repeat-like"/>
    <property type="match status" value="1"/>
</dbReference>
<feature type="repeat" description="WD" evidence="12">
    <location>
        <begin position="3234"/>
        <end position="3265"/>
    </location>
</feature>
<feature type="transmembrane region" description="Helical" evidence="15">
    <location>
        <begin position="3762"/>
        <end position="3786"/>
    </location>
</feature>
<accession>A0A1W0A0K1</accession>
<keyword evidence="5" id="KW-0677">Repeat</keyword>
<dbReference type="SUPFAM" id="SSF81324">
    <property type="entry name" value="Voltage-gated potassium channels"/>
    <property type="match status" value="1"/>
</dbReference>
<feature type="coiled-coil region" evidence="13">
    <location>
        <begin position="358"/>
        <end position="385"/>
    </location>
</feature>
<evidence type="ECO:0000259" key="18">
    <source>
        <dbReference type="PROSITE" id="PS51783"/>
    </source>
</evidence>
<keyword evidence="8 15" id="KW-0472">Membrane</keyword>
<dbReference type="EMBL" id="JNBS01000769">
    <property type="protein sequence ID" value="OQS03787.1"/>
    <property type="molecule type" value="Genomic_DNA"/>
</dbReference>
<dbReference type="GO" id="GO:0005249">
    <property type="term" value="F:voltage-gated potassium channel activity"/>
    <property type="evidence" value="ECO:0007669"/>
    <property type="project" value="InterPro"/>
</dbReference>
<evidence type="ECO:0000256" key="4">
    <source>
        <dbReference type="ARBA" id="ARBA00022692"/>
    </source>
</evidence>
<feature type="transmembrane region" description="Helical" evidence="15">
    <location>
        <begin position="3537"/>
        <end position="3557"/>
    </location>
</feature>
<dbReference type="PROSITE" id="PS51783">
    <property type="entry name" value="PH_BEACH"/>
    <property type="match status" value="1"/>
</dbReference>
<feature type="transmembrane region" description="Helical" evidence="15">
    <location>
        <begin position="3731"/>
        <end position="3750"/>
    </location>
</feature>
<name>A0A1W0A0K1_9STRA</name>
<dbReference type="Gene3D" id="1.10.287.70">
    <property type="match status" value="1"/>
</dbReference>
<evidence type="ECO:0000259" key="17">
    <source>
        <dbReference type="PROSITE" id="PS50197"/>
    </source>
</evidence>
<gene>
    <name evidence="19" type="ORF">THRCLA_03918</name>
</gene>
<keyword evidence="13" id="KW-0175">Coiled coil</keyword>
<evidence type="ECO:0000256" key="15">
    <source>
        <dbReference type="SAM" id="Phobius"/>
    </source>
</evidence>
<dbReference type="Gene3D" id="3.60.20.30">
    <property type="entry name" value="(Glycosyl)asparaginase"/>
    <property type="match status" value="1"/>
</dbReference>